<dbReference type="InterPro" id="IPR027417">
    <property type="entry name" value="P-loop_NTPase"/>
</dbReference>
<comment type="catalytic activity">
    <reaction evidence="10">
        <text>ATP + H2O = ADP + phosphate + H(+)</text>
        <dbReference type="Rhea" id="RHEA:13065"/>
        <dbReference type="ChEBI" id="CHEBI:15377"/>
        <dbReference type="ChEBI" id="CHEBI:15378"/>
        <dbReference type="ChEBI" id="CHEBI:30616"/>
        <dbReference type="ChEBI" id="CHEBI:43474"/>
        <dbReference type="ChEBI" id="CHEBI:456216"/>
        <dbReference type="EC" id="5.6.2.4"/>
    </reaction>
</comment>
<dbReference type="GO" id="GO:0043138">
    <property type="term" value="F:3'-5' DNA helicase activity"/>
    <property type="evidence" value="ECO:0007669"/>
    <property type="project" value="UniProtKB-EC"/>
</dbReference>
<keyword evidence="2 11" id="KW-0547">Nucleotide-binding</keyword>
<dbReference type="eggNOG" id="COG0210">
    <property type="taxonomic scope" value="Bacteria"/>
</dbReference>
<keyword evidence="4 11" id="KW-0347">Helicase</keyword>
<dbReference type="Gene3D" id="1.10.486.10">
    <property type="entry name" value="PCRA, domain 4"/>
    <property type="match status" value="1"/>
</dbReference>
<dbReference type="GO" id="GO:0005524">
    <property type="term" value="F:ATP binding"/>
    <property type="evidence" value="ECO:0007669"/>
    <property type="project" value="UniProtKB-UniRule"/>
</dbReference>
<dbReference type="KEGG" id="ehr:EHR_03210"/>
<evidence type="ECO:0000256" key="3">
    <source>
        <dbReference type="ARBA" id="ARBA00022801"/>
    </source>
</evidence>
<name>I6T4U2_ENTHA</name>
<feature type="coiled-coil region" evidence="12">
    <location>
        <begin position="5"/>
        <end position="32"/>
    </location>
</feature>
<dbReference type="HOGENOM" id="CLU_004585_6_1_9"/>
<comment type="catalytic activity">
    <reaction evidence="8">
        <text>Couples ATP hydrolysis with the unwinding of duplex DNA by translocating in the 3'-5' direction.</text>
        <dbReference type="EC" id="5.6.2.4"/>
    </reaction>
</comment>
<keyword evidence="7" id="KW-0413">Isomerase</keyword>
<feature type="domain" description="UvrD-like helicase C-terminal" evidence="14">
    <location>
        <begin position="373"/>
        <end position="645"/>
    </location>
</feature>
<evidence type="ECO:0000256" key="10">
    <source>
        <dbReference type="ARBA" id="ARBA00048988"/>
    </source>
</evidence>
<dbReference type="SUPFAM" id="SSF52540">
    <property type="entry name" value="P-loop containing nucleoside triphosphate hydrolases"/>
    <property type="match status" value="1"/>
</dbReference>
<dbReference type="Pfam" id="PF13361">
    <property type="entry name" value="UvrD_C"/>
    <property type="match status" value="2"/>
</dbReference>
<dbReference type="PROSITE" id="PS51217">
    <property type="entry name" value="UVRD_HELICASE_CTER"/>
    <property type="match status" value="1"/>
</dbReference>
<dbReference type="InterPro" id="IPR014017">
    <property type="entry name" value="DNA_helicase_UvrD-like_C"/>
</dbReference>
<dbReference type="GO" id="GO:0016887">
    <property type="term" value="F:ATP hydrolysis activity"/>
    <property type="evidence" value="ECO:0007669"/>
    <property type="project" value="RHEA"/>
</dbReference>
<dbReference type="RefSeq" id="WP_014834312.1">
    <property type="nucleotide sequence ID" value="NC_018081.1"/>
</dbReference>
<evidence type="ECO:0000313" key="16">
    <source>
        <dbReference type="Proteomes" id="UP000002895"/>
    </source>
</evidence>
<dbReference type="Gene3D" id="1.10.10.160">
    <property type="match status" value="1"/>
</dbReference>
<protein>
    <recommendedName>
        <fullName evidence="9">DNA 3'-5' helicase</fullName>
        <ecNumber evidence="9">5.6.2.4</ecNumber>
    </recommendedName>
</protein>
<dbReference type="GO" id="GO:0000725">
    <property type="term" value="P:recombinational repair"/>
    <property type="evidence" value="ECO:0007669"/>
    <property type="project" value="TreeGrafter"/>
</dbReference>
<evidence type="ECO:0000313" key="15">
    <source>
        <dbReference type="EMBL" id="AFM69616.1"/>
    </source>
</evidence>
<evidence type="ECO:0000256" key="6">
    <source>
        <dbReference type="ARBA" id="ARBA00023125"/>
    </source>
</evidence>
<gene>
    <name evidence="15" type="ordered locus">EHR_03210</name>
</gene>
<dbReference type="Proteomes" id="UP000002895">
    <property type="component" value="Chromosome"/>
</dbReference>
<feature type="domain" description="UvrD-like helicase ATP-binding" evidence="13">
    <location>
        <begin position="77"/>
        <end position="372"/>
    </location>
</feature>
<dbReference type="PANTHER" id="PTHR11070:SF2">
    <property type="entry name" value="ATP-DEPENDENT DNA HELICASE SRS2"/>
    <property type="match status" value="1"/>
</dbReference>
<evidence type="ECO:0000259" key="14">
    <source>
        <dbReference type="PROSITE" id="PS51217"/>
    </source>
</evidence>
<dbReference type="EC" id="5.6.2.4" evidence="9"/>
<keyword evidence="16" id="KW-1185">Reference proteome</keyword>
<feature type="binding site" evidence="11">
    <location>
        <begin position="98"/>
        <end position="105"/>
    </location>
    <ligand>
        <name>ATP</name>
        <dbReference type="ChEBI" id="CHEBI:30616"/>
    </ligand>
</feature>
<dbReference type="InterPro" id="IPR014016">
    <property type="entry name" value="UvrD-like_ATP-bd"/>
</dbReference>
<dbReference type="EMBL" id="CP003504">
    <property type="protein sequence ID" value="AFM69616.1"/>
    <property type="molecule type" value="Genomic_DNA"/>
</dbReference>
<proteinExistence type="inferred from homology"/>
<sequence>MKTINQGNEKEILRLQREISHWEKRYEKLQQIFRMQEEIIASYEAAYGEAPGLIEEEKETNNSHSFFDMMEKRSYNRFNYEQKAAITYNMEKNLRIIAGAGSGKTQTICAKAVYLMTENQVDEQRILMITFTRNAANELKKRVDNFSQRKTNVHIGTFHSIFFRLYNDICRQFPEVVTEGIQGEFSKETSYKVSGLIQQLIRKYNLYAFDQYGEKNLAARLDYWQNMNLSIEETRVLIKENFDFIEPNATMPISERMTHFMRELQAQKKEQHLFEFNDVLSNLKQALQNEEIRNFVGQKYDYLFIDEFQDTNPLQWEIVRLITKETPMKLIVVGDDDQSIYGFRGSEPSYIKNFDQEYATKTLFLLTNYRSRATIVQGANRLITFNKNDRIQKSMIPAKKEAGIMQALAFDDIQAESRWIIEQIKTLIKHKGKYKESIVLYRSLTQTQQLVQDLLQTDIPFVLEADGPYEGIFGIKLFQQFYQRILYWQNATTYQKKTQGYQQVLYQLMINCYFKKAECEDYFSKRNKVTDIVEYILSVKPHLKTKEKEIHRFVKDLHTFDKNGGKGFDRLIQSYLKLSRPTKEIDGSEREWLLGTLKQFPTLEKINHLEKDIQAVAKQLKTRLIAYRQGKLDALCIQSIHRSKGLSYRNVFLVGCNEGAIPYNGASDKAAISLDKVKAEHVTTVEEERRLFYVAMTRARNRLYLCIPLMKGTRKLKTSRFIRETGCKIKKYMFNHIKNDIIR</sequence>
<evidence type="ECO:0000256" key="2">
    <source>
        <dbReference type="ARBA" id="ARBA00022741"/>
    </source>
</evidence>
<reference evidence="15 16" key="1">
    <citation type="journal article" date="2012" name="J. Bacteriol.">
        <title>Genome sequence of Enterococcus hirae (Streptococcus faecalis) ATCC 9790, a model organism for the study of ion transport, bioenergetics, and copper homeostasis.</title>
        <authorList>
            <person name="Gaechter T."/>
            <person name="Wunderlin C."/>
            <person name="Schmidheini T."/>
            <person name="Solioz M."/>
        </authorList>
    </citation>
    <scope>NUCLEOTIDE SEQUENCE [LARGE SCALE GENOMIC DNA]</scope>
    <source>
        <strain evidence="16">ATCC 9790 / DSM 20160 / JCM 8729 / LMG 6399 / NBRC 3181 / NCIMB 6459 / NCDO 1258 / NCTC 12367 / WDCM 00089 / R</strain>
    </source>
</reference>
<evidence type="ECO:0000256" key="8">
    <source>
        <dbReference type="ARBA" id="ARBA00034617"/>
    </source>
</evidence>
<evidence type="ECO:0000256" key="4">
    <source>
        <dbReference type="ARBA" id="ARBA00022806"/>
    </source>
</evidence>
<evidence type="ECO:0000256" key="7">
    <source>
        <dbReference type="ARBA" id="ARBA00023235"/>
    </source>
</evidence>
<dbReference type="GO" id="GO:0003677">
    <property type="term" value="F:DNA binding"/>
    <property type="evidence" value="ECO:0007669"/>
    <property type="project" value="UniProtKB-KW"/>
</dbReference>
<keyword evidence="5 11" id="KW-0067">ATP-binding</keyword>
<keyword evidence="3 11" id="KW-0378">Hydrolase</keyword>
<dbReference type="InterPro" id="IPR000212">
    <property type="entry name" value="DNA_helicase_UvrD/REP"/>
</dbReference>
<comment type="similarity">
    <text evidence="1">Belongs to the helicase family. UvrD subfamily.</text>
</comment>
<dbReference type="CDD" id="cd17932">
    <property type="entry name" value="DEXQc_UvrD"/>
    <property type="match status" value="1"/>
</dbReference>
<evidence type="ECO:0000256" key="1">
    <source>
        <dbReference type="ARBA" id="ARBA00009922"/>
    </source>
</evidence>
<dbReference type="PATRIC" id="fig|768486.3.peg.613"/>
<evidence type="ECO:0000256" key="12">
    <source>
        <dbReference type="SAM" id="Coils"/>
    </source>
</evidence>
<dbReference type="PROSITE" id="PS51198">
    <property type="entry name" value="UVRD_HELICASE_ATP_BIND"/>
    <property type="match status" value="1"/>
</dbReference>
<evidence type="ECO:0000256" key="5">
    <source>
        <dbReference type="ARBA" id="ARBA00022840"/>
    </source>
</evidence>
<evidence type="ECO:0000259" key="13">
    <source>
        <dbReference type="PROSITE" id="PS51198"/>
    </source>
</evidence>
<dbReference type="Pfam" id="PF00580">
    <property type="entry name" value="UvrD-helicase"/>
    <property type="match status" value="1"/>
</dbReference>
<keyword evidence="12" id="KW-0175">Coiled coil</keyword>
<dbReference type="InterPro" id="IPR013986">
    <property type="entry name" value="DExx_box_DNA_helicase_dom_sf"/>
</dbReference>
<dbReference type="Gene3D" id="3.40.50.300">
    <property type="entry name" value="P-loop containing nucleotide triphosphate hydrolases"/>
    <property type="match status" value="2"/>
</dbReference>
<dbReference type="PANTHER" id="PTHR11070">
    <property type="entry name" value="UVRD / RECB / PCRA DNA HELICASE FAMILY MEMBER"/>
    <property type="match status" value="1"/>
</dbReference>
<keyword evidence="6" id="KW-0238">DNA-binding</keyword>
<evidence type="ECO:0000256" key="11">
    <source>
        <dbReference type="PROSITE-ProRule" id="PRU00560"/>
    </source>
</evidence>
<dbReference type="AlphaFoldDB" id="I6T4U2"/>
<evidence type="ECO:0000256" key="9">
    <source>
        <dbReference type="ARBA" id="ARBA00034808"/>
    </source>
</evidence>
<accession>I6T4U2</accession>
<organism evidence="15 16">
    <name type="scientific">Enterococcus hirae (strain ATCC 9790 / DSM 20160 / JCM 8729 / LMG 6399 / NBRC 3181 / NCIMB 6459 / NCDO 1258 / NCTC 12367 / WDCM 00089 / R)</name>
    <dbReference type="NCBI Taxonomy" id="768486"/>
    <lineage>
        <taxon>Bacteria</taxon>
        <taxon>Bacillati</taxon>
        <taxon>Bacillota</taxon>
        <taxon>Bacilli</taxon>
        <taxon>Lactobacillales</taxon>
        <taxon>Enterococcaceae</taxon>
        <taxon>Enterococcus</taxon>
    </lineage>
</organism>